<keyword evidence="5" id="KW-1185">Reference proteome</keyword>
<keyword evidence="1" id="KW-0472">Membrane</keyword>
<gene>
    <name evidence="4" type="ORF">GGR27_002621</name>
</gene>
<evidence type="ECO:0000256" key="1">
    <source>
        <dbReference type="SAM" id="Phobius"/>
    </source>
</evidence>
<evidence type="ECO:0000313" key="5">
    <source>
        <dbReference type="Proteomes" id="UP000770785"/>
    </source>
</evidence>
<feature type="domain" description="CHAT" evidence="3">
    <location>
        <begin position="507"/>
        <end position="802"/>
    </location>
</feature>
<dbReference type="InterPro" id="IPR011990">
    <property type="entry name" value="TPR-like_helical_dom_sf"/>
</dbReference>
<dbReference type="SUPFAM" id="SSF48452">
    <property type="entry name" value="TPR-like"/>
    <property type="match status" value="1"/>
</dbReference>
<reference evidence="4 5" key="1">
    <citation type="submission" date="2020-03" db="EMBL/GenBank/DDBJ databases">
        <title>Genomic Encyclopedia of Type Strains, Phase IV (KMG-IV): sequencing the most valuable type-strain genomes for metagenomic binning, comparative biology and taxonomic classification.</title>
        <authorList>
            <person name="Goeker M."/>
        </authorList>
    </citation>
    <scope>NUCLEOTIDE SEQUENCE [LARGE SCALE GENOMIC DNA]</scope>
    <source>
        <strain evidence="4 5">DSM 105096</strain>
    </source>
</reference>
<dbReference type="PANTHER" id="PTHR10098:SF108">
    <property type="entry name" value="TETRATRICOPEPTIDE REPEAT PROTEIN 28"/>
    <property type="match status" value="1"/>
</dbReference>
<keyword evidence="1" id="KW-0812">Transmembrane</keyword>
<evidence type="ECO:0000259" key="3">
    <source>
        <dbReference type="Pfam" id="PF12770"/>
    </source>
</evidence>
<evidence type="ECO:0000256" key="2">
    <source>
        <dbReference type="SAM" id="SignalP"/>
    </source>
</evidence>
<dbReference type="Gene3D" id="1.25.40.10">
    <property type="entry name" value="Tetratricopeptide repeat domain"/>
    <property type="match status" value="1"/>
</dbReference>
<dbReference type="PANTHER" id="PTHR10098">
    <property type="entry name" value="RAPSYN-RELATED"/>
    <property type="match status" value="1"/>
</dbReference>
<dbReference type="EMBL" id="JAATJH010000004">
    <property type="protein sequence ID" value="NJC27108.1"/>
    <property type="molecule type" value="Genomic_DNA"/>
</dbReference>
<keyword evidence="1" id="KW-1133">Transmembrane helix</keyword>
<dbReference type="InterPro" id="IPR024983">
    <property type="entry name" value="CHAT_dom"/>
</dbReference>
<accession>A0ABX0XE86</accession>
<dbReference type="Pfam" id="PF12770">
    <property type="entry name" value="CHAT"/>
    <property type="match status" value="1"/>
</dbReference>
<evidence type="ECO:0000313" key="4">
    <source>
        <dbReference type="EMBL" id="NJC27108.1"/>
    </source>
</evidence>
<keyword evidence="2" id="KW-0732">Signal</keyword>
<feature type="chain" id="PRO_5045853843" evidence="2">
    <location>
        <begin position="22"/>
        <end position="837"/>
    </location>
</feature>
<dbReference type="RefSeq" id="WP_168037916.1">
    <property type="nucleotide sequence ID" value="NZ_JAATJH010000004.1"/>
</dbReference>
<feature type="transmembrane region" description="Helical" evidence="1">
    <location>
        <begin position="815"/>
        <end position="835"/>
    </location>
</feature>
<dbReference type="Proteomes" id="UP000770785">
    <property type="component" value="Unassembled WGS sequence"/>
</dbReference>
<comment type="caution">
    <text evidence="4">The sequence shown here is derived from an EMBL/GenBank/DDBJ whole genome shotgun (WGS) entry which is preliminary data.</text>
</comment>
<proteinExistence type="predicted"/>
<protein>
    <submittedName>
        <fullName evidence="4">CHAT domain-containing protein/tetratricopeptide (TPR) repeat protein</fullName>
    </submittedName>
</protein>
<feature type="signal peptide" evidence="2">
    <location>
        <begin position="1"/>
        <end position="21"/>
    </location>
</feature>
<organism evidence="4 5">
    <name type="scientific">Neolewinella antarctica</name>
    <dbReference type="NCBI Taxonomy" id="442734"/>
    <lineage>
        <taxon>Bacteria</taxon>
        <taxon>Pseudomonadati</taxon>
        <taxon>Bacteroidota</taxon>
        <taxon>Saprospiria</taxon>
        <taxon>Saprospirales</taxon>
        <taxon>Lewinellaceae</taxon>
        <taxon>Neolewinella</taxon>
    </lineage>
</organism>
<name>A0ABX0XE86_9BACT</name>
<sequence>MLLIRLVLVAVCTLFSLIGHAQGEPMNFRDGRVKAAWEKVYQQDFDGALAILTPIYGNCGESVNRHCNEVRLAIASCNFFKDADLTLALLDTVTMNTDTSDAALRGRIVRVRAQVALQRGDMGGSEALLRQALDYLHEADDPAPRDLVNVHSDLAMMGLYNAEADIDAAAEATTALQIAGNDTQLRIEAIMVRAIIATAVEDDQVASERGFRQAIDIALADTAFHSQLGGLYHNLSTFYSRQDQFEEALVAIEMAIESDKEYIQEGLKFAVFQKANILNELGRYAAVVELANESIRHYGEGNWYLQDAFAYLDTAKTLNLNNVHQVYGLRAAALLEIGDSVQALADHYAQLDVRDALRARSINEVSQQYWSRQHKDDFDRAVELLIQLGRPWEALFFSDRVKSTALLREYERRRGKGPVAVPDSTFWQRYAARERTDIVAYHVGRQTQLYFHLAPSGRLEVQRLDLTNTNLGELIGAFKESIYGSAYQRVSMRSAVQQDSLYLCYQRLGDTLAKLLLPATLATDKLLIIPDGALHHLPFVALPWGDGSAASVDFTNQAYLGDKIKVRFDHGLAQQARHATRENLLATEENLIAFAPSFAGSERAASTLRGREDFRGGPGLPPLLHNLAEVEAIADVMDATLLVGEEASLAAFLARSAQALTVHVSSHGVVNATQPGSSFIAFRQTTDTLDAKELLFYEDLSKLNMLNEMVVLSACETSLGKVAPGEGVLSIGNAFTAAGVRTTVSSRWQVDDEATKEFMVHFYEALARGEDRSVALFSAQTALRQDNRYTHPYYWAGFLIQGADGVIKTATVFNWNYFLLFLGAISLAILAAYVLKE</sequence>